<dbReference type="PANTHER" id="PTHR43611:SF3">
    <property type="entry name" value="FLAVIN MONONUCLEOTIDE HYDROLASE 1, CHLOROPLATIC"/>
    <property type="match status" value="1"/>
</dbReference>
<dbReference type="SFLD" id="SFLDS00003">
    <property type="entry name" value="Haloacid_Dehalogenase"/>
    <property type="match status" value="1"/>
</dbReference>
<dbReference type="SFLD" id="SFLDG01129">
    <property type="entry name" value="C1.5:_HAD__Beta-PGM__Phosphata"/>
    <property type="match status" value="1"/>
</dbReference>
<reference evidence="1 2" key="1">
    <citation type="submission" date="2018-11" db="EMBL/GenBank/DDBJ databases">
        <title>Deinococcus shelandsis sp. nov., isolated from South Shetland Islands soil of Antarctica.</title>
        <authorList>
            <person name="Tian J."/>
        </authorList>
    </citation>
    <scope>NUCLEOTIDE SEQUENCE [LARGE SCALE GENOMIC DNA]</scope>
    <source>
        <strain evidence="1 2">S14-83T</strain>
    </source>
</reference>
<dbReference type="CDD" id="cd02603">
    <property type="entry name" value="HAD_sEH-N_like"/>
    <property type="match status" value="1"/>
</dbReference>
<protein>
    <submittedName>
        <fullName evidence="1">HAD family phosphatase</fullName>
    </submittedName>
</protein>
<sequence length="204" mass="23023">MDKVQQPQVLFWDIGGVLLTNGWDRDQRAGVVARFGLDAAEFGERHKLVVSELELGRVSLDEYLDQTVFYQPRDFSKESFRAAMYGQSQPNLPTLALARRLGQGRRMYSLNNEGDDLNAHRIDTFGLREFLLGFFTSCYLGVMKPNPAIYRLGMQLAHISADQAVMIDDRIQNVEAARRTGMRAIQYVSAAQLEEELAAMGIES</sequence>
<dbReference type="InterPro" id="IPR023198">
    <property type="entry name" value="PGP-like_dom2"/>
</dbReference>
<dbReference type="Proteomes" id="UP000276417">
    <property type="component" value="Chromosome 1"/>
</dbReference>
<proteinExistence type="predicted"/>
<dbReference type="EMBL" id="CP034183">
    <property type="protein sequence ID" value="AZI43474.1"/>
    <property type="molecule type" value="Genomic_DNA"/>
</dbReference>
<dbReference type="AlphaFoldDB" id="A0A3G8YLH8"/>
<dbReference type="InterPro" id="IPR036412">
    <property type="entry name" value="HAD-like_sf"/>
</dbReference>
<dbReference type="Gene3D" id="3.40.50.1000">
    <property type="entry name" value="HAD superfamily/HAD-like"/>
    <property type="match status" value="1"/>
</dbReference>
<dbReference type="KEGG" id="dph:EHF33_12570"/>
<keyword evidence="2" id="KW-1185">Reference proteome</keyword>
<evidence type="ECO:0000313" key="2">
    <source>
        <dbReference type="Proteomes" id="UP000276417"/>
    </source>
</evidence>
<dbReference type="Gene3D" id="1.10.150.240">
    <property type="entry name" value="Putative phosphatase, domain 2"/>
    <property type="match status" value="1"/>
</dbReference>
<dbReference type="OrthoDB" id="9131041at2"/>
<dbReference type="InterPro" id="IPR023214">
    <property type="entry name" value="HAD_sf"/>
</dbReference>
<dbReference type="RefSeq" id="WP_124872099.1">
    <property type="nucleotide sequence ID" value="NZ_CP034183.1"/>
</dbReference>
<dbReference type="Pfam" id="PF00702">
    <property type="entry name" value="Hydrolase"/>
    <property type="match status" value="1"/>
</dbReference>
<organism evidence="1 2">
    <name type="scientific">Deinococcus psychrotolerans</name>
    <dbReference type="NCBI Taxonomy" id="2489213"/>
    <lineage>
        <taxon>Bacteria</taxon>
        <taxon>Thermotogati</taxon>
        <taxon>Deinococcota</taxon>
        <taxon>Deinococci</taxon>
        <taxon>Deinococcales</taxon>
        <taxon>Deinococcaceae</taxon>
        <taxon>Deinococcus</taxon>
    </lineage>
</organism>
<accession>A0A3G8YLH8</accession>
<evidence type="ECO:0000313" key="1">
    <source>
        <dbReference type="EMBL" id="AZI43474.1"/>
    </source>
</evidence>
<dbReference type="PANTHER" id="PTHR43611">
    <property type="entry name" value="ALPHA-D-GLUCOSE 1-PHOSPHATE PHOSPHATASE"/>
    <property type="match status" value="1"/>
</dbReference>
<dbReference type="InterPro" id="IPR006439">
    <property type="entry name" value="HAD-SF_hydro_IA"/>
</dbReference>
<gene>
    <name evidence="1" type="ORF">EHF33_12570</name>
</gene>
<dbReference type="NCBIfam" id="TIGR01509">
    <property type="entry name" value="HAD-SF-IA-v3"/>
    <property type="match status" value="1"/>
</dbReference>
<dbReference type="SUPFAM" id="SSF56784">
    <property type="entry name" value="HAD-like"/>
    <property type="match status" value="1"/>
</dbReference>
<name>A0A3G8YLH8_9DEIO</name>